<gene>
    <name evidence="4" type="ORF">OEZ71_15690</name>
</gene>
<evidence type="ECO:0000259" key="3">
    <source>
        <dbReference type="PROSITE" id="PS50977"/>
    </source>
</evidence>
<dbReference type="PANTHER" id="PTHR30055:SF146">
    <property type="entry name" value="HTH-TYPE TRANSCRIPTIONAL DUAL REGULATOR CECR"/>
    <property type="match status" value="1"/>
</dbReference>
<dbReference type="InterPro" id="IPR050109">
    <property type="entry name" value="HTH-type_TetR-like_transc_reg"/>
</dbReference>
<dbReference type="EMBL" id="JAOWKZ010000004">
    <property type="protein sequence ID" value="MCV2873741.1"/>
    <property type="molecule type" value="Genomic_DNA"/>
</dbReference>
<dbReference type="Gene3D" id="1.10.10.60">
    <property type="entry name" value="Homeodomain-like"/>
    <property type="match status" value="1"/>
</dbReference>
<evidence type="ECO:0000313" key="5">
    <source>
        <dbReference type="Proteomes" id="UP001652564"/>
    </source>
</evidence>
<evidence type="ECO:0000313" key="4">
    <source>
        <dbReference type="EMBL" id="MCV2873741.1"/>
    </source>
</evidence>
<dbReference type="Pfam" id="PF00440">
    <property type="entry name" value="TetR_N"/>
    <property type="match status" value="1"/>
</dbReference>
<dbReference type="InterPro" id="IPR009057">
    <property type="entry name" value="Homeodomain-like_sf"/>
</dbReference>
<accession>A0ABT2ZRF7</accession>
<keyword evidence="5" id="KW-1185">Reference proteome</keyword>
<feature type="DNA-binding region" description="H-T-H motif" evidence="2">
    <location>
        <begin position="36"/>
        <end position="55"/>
    </location>
</feature>
<dbReference type="PROSITE" id="PS01081">
    <property type="entry name" value="HTH_TETR_1"/>
    <property type="match status" value="1"/>
</dbReference>
<dbReference type="InterPro" id="IPR036271">
    <property type="entry name" value="Tet_transcr_reg_TetR-rel_C_sf"/>
</dbReference>
<dbReference type="SUPFAM" id="SSF46689">
    <property type="entry name" value="Homeodomain-like"/>
    <property type="match status" value="1"/>
</dbReference>
<dbReference type="PROSITE" id="PS50977">
    <property type="entry name" value="HTH_TETR_2"/>
    <property type="match status" value="1"/>
</dbReference>
<sequence>MTANAAIATIKRGRKFDQVLEGARTVFLRDGFEGASVDDIAAEAGVSKATLYAYFPDKRMLFIEVAKGECQRQADEAEALVTLTAPPQMVLPVAARKIVDFFLSDFGRSTFRICVAEAERFPELGQEFYATGPGLLNERISAYLTGAVERGELVIEDIPLAAAQFAELCKADIFPCVCFGIKREFSVDDRNRVAMGAVEMFLARYGVK</sequence>
<evidence type="ECO:0000256" key="2">
    <source>
        <dbReference type="PROSITE-ProRule" id="PRU00335"/>
    </source>
</evidence>
<dbReference type="InterPro" id="IPR001647">
    <property type="entry name" value="HTH_TetR"/>
</dbReference>
<dbReference type="PRINTS" id="PR00455">
    <property type="entry name" value="HTHTETR"/>
</dbReference>
<dbReference type="InterPro" id="IPR039536">
    <property type="entry name" value="TetR_C_Proteobacteria"/>
</dbReference>
<keyword evidence="1 2" id="KW-0238">DNA-binding</keyword>
<proteinExistence type="predicted"/>
<evidence type="ECO:0000256" key="1">
    <source>
        <dbReference type="ARBA" id="ARBA00023125"/>
    </source>
</evidence>
<organism evidence="4 5">
    <name type="scientific">Albidovulum litorale</name>
    <dbReference type="NCBI Taxonomy" id="2984134"/>
    <lineage>
        <taxon>Bacteria</taxon>
        <taxon>Pseudomonadati</taxon>
        <taxon>Pseudomonadota</taxon>
        <taxon>Alphaproteobacteria</taxon>
        <taxon>Rhodobacterales</taxon>
        <taxon>Paracoccaceae</taxon>
        <taxon>Albidovulum</taxon>
    </lineage>
</organism>
<name>A0ABT2ZRF7_9RHOB</name>
<dbReference type="Pfam" id="PF14246">
    <property type="entry name" value="TetR_C_7"/>
    <property type="match status" value="1"/>
</dbReference>
<comment type="caution">
    <text evidence="4">The sequence shown here is derived from an EMBL/GenBank/DDBJ whole genome shotgun (WGS) entry which is preliminary data.</text>
</comment>
<dbReference type="Proteomes" id="UP001652564">
    <property type="component" value="Unassembled WGS sequence"/>
</dbReference>
<reference evidence="4 5" key="1">
    <citation type="submission" date="2022-10" db="EMBL/GenBank/DDBJ databases">
        <title>Defluviimonas sp. nov., isolated from ocean surface sediments.</title>
        <authorList>
            <person name="He W."/>
            <person name="Wang L."/>
            <person name="Zhang D.-F."/>
        </authorList>
    </citation>
    <scope>NUCLEOTIDE SEQUENCE [LARGE SCALE GENOMIC DNA]</scope>
    <source>
        <strain evidence="4 5">WL0050</strain>
    </source>
</reference>
<dbReference type="RefSeq" id="WP_263740976.1">
    <property type="nucleotide sequence ID" value="NZ_JAOWKZ010000004.1"/>
</dbReference>
<dbReference type="SUPFAM" id="SSF48498">
    <property type="entry name" value="Tetracyclin repressor-like, C-terminal domain"/>
    <property type="match status" value="1"/>
</dbReference>
<dbReference type="PANTHER" id="PTHR30055">
    <property type="entry name" value="HTH-TYPE TRANSCRIPTIONAL REGULATOR RUTR"/>
    <property type="match status" value="1"/>
</dbReference>
<dbReference type="InterPro" id="IPR023772">
    <property type="entry name" value="DNA-bd_HTH_TetR-type_CS"/>
</dbReference>
<feature type="domain" description="HTH tetR-type" evidence="3">
    <location>
        <begin position="13"/>
        <end position="73"/>
    </location>
</feature>
<protein>
    <submittedName>
        <fullName evidence="4">TetR/AcrR family transcriptional regulator</fullName>
    </submittedName>
</protein>
<dbReference type="Gene3D" id="1.10.357.10">
    <property type="entry name" value="Tetracycline Repressor, domain 2"/>
    <property type="match status" value="1"/>
</dbReference>